<feature type="transmembrane region" description="Helical" evidence="5">
    <location>
        <begin position="32"/>
        <end position="52"/>
    </location>
</feature>
<dbReference type="Pfam" id="PF06803">
    <property type="entry name" value="DUF1232"/>
    <property type="match status" value="1"/>
</dbReference>
<feature type="transmembrane region" description="Helical" evidence="5">
    <location>
        <begin position="58"/>
        <end position="80"/>
    </location>
</feature>
<organism evidence="7 8">
    <name type="scientific">Legionella impletisoli</name>
    <dbReference type="NCBI Taxonomy" id="343510"/>
    <lineage>
        <taxon>Bacteria</taxon>
        <taxon>Pseudomonadati</taxon>
        <taxon>Pseudomonadota</taxon>
        <taxon>Gammaproteobacteria</taxon>
        <taxon>Legionellales</taxon>
        <taxon>Legionellaceae</taxon>
        <taxon>Legionella</taxon>
    </lineage>
</organism>
<name>A0A917JX85_9GAMM</name>
<feature type="transmembrane region" description="Helical" evidence="5">
    <location>
        <begin position="101"/>
        <end position="123"/>
    </location>
</feature>
<dbReference type="AlphaFoldDB" id="A0A917JX85"/>
<reference evidence="7" key="1">
    <citation type="journal article" date="2014" name="Int. J. Syst. Evol. Microbiol.">
        <title>Complete genome sequence of Corynebacterium casei LMG S-19264T (=DSM 44701T), isolated from a smear-ripened cheese.</title>
        <authorList>
            <consortium name="US DOE Joint Genome Institute (JGI-PGF)"/>
            <person name="Walter F."/>
            <person name="Albersmeier A."/>
            <person name="Kalinowski J."/>
            <person name="Ruckert C."/>
        </authorList>
    </citation>
    <scope>NUCLEOTIDE SEQUENCE</scope>
    <source>
        <strain evidence="7">JCM 13919</strain>
    </source>
</reference>
<evidence type="ECO:0000256" key="3">
    <source>
        <dbReference type="ARBA" id="ARBA00022989"/>
    </source>
</evidence>
<comment type="subcellular location">
    <subcellularLocation>
        <location evidence="1">Endomembrane system</location>
        <topology evidence="1">Multi-pass membrane protein</topology>
    </subcellularLocation>
</comment>
<evidence type="ECO:0000256" key="1">
    <source>
        <dbReference type="ARBA" id="ARBA00004127"/>
    </source>
</evidence>
<gene>
    <name evidence="7" type="ORF">GCM10007966_19400</name>
</gene>
<dbReference type="GO" id="GO:0012505">
    <property type="term" value="C:endomembrane system"/>
    <property type="evidence" value="ECO:0007669"/>
    <property type="project" value="UniProtKB-SubCell"/>
</dbReference>
<dbReference type="RefSeq" id="WP_165481171.1">
    <property type="nucleotide sequence ID" value="NZ_BMOB01000009.1"/>
</dbReference>
<evidence type="ECO:0000313" key="7">
    <source>
        <dbReference type="EMBL" id="GGI90819.1"/>
    </source>
</evidence>
<proteinExistence type="predicted"/>
<feature type="domain" description="DUF1232" evidence="6">
    <location>
        <begin position="34"/>
        <end position="69"/>
    </location>
</feature>
<evidence type="ECO:0000259" key="6">
    <source>
        <dbReference type="Pfam" id="PF06803"/>
    </source>
</evidence>
<keyword evidence="4 5" id="KW-0472">Membrane</keyword>
<evidence type="ECO:0000256" key="2">
    <source>
        <dbReference type="ARBA" id="ARBA00022692"/>
    </source>
</evidence>
<dbReference type="Proteomes" id="UP000630149">
    <property type="component" value="Unassembled WGS sequence"/>
</dbReference>
<dbReference type="InterPro" id="IPR010652">
    <property type="entry name" value="DUF1232"/>
</dbReference>
<comment type="caution">
    <text evidence="7">The sequence shown here is derived from an EMBL/GenBank/DDBJ whole genome shotgun (WGS) entry which is preliminary data.</text>
</comment>
<evidence type="ECO:0000256" key="4">
    <source>
        <dbReference type="ARBA" id="ARBA00023136"/>
    </source>
</evidence>
<evidence type="ECO:0000256" key="5">
    <source>
        <dbReference type="SAM" id="Phobius"/>
    </source>
</evidence>
<keyword evidence="2 5" id="KW-0812">Transmembrane</keyword>
<evidence type="ECO:0000313" key="8">
    <source>
        <dbReference type="Proteomes" id="UP000630149"/>
    </source>
</evidence>
<sequence length="124" mass="14384">MQFKETLHQLAKRAKEQIEILYEIGKNPDTPLLAKIIVIAALAYALSPIDIIPDFIPILGYLDDLIILPILIFIAYKLIPKNIWNKAQQKARSRTEPLPKNWYMAIFIILFWAVMACYLIYILI</sequence>
<reference evidence="7" key="2">
    <citation type="submission" date="2020-09" db="EMBL/GenBank/DDBJ databases">
        <authorList>
            <person name="Sun Q."/>
            <person name="Ohkuma M."/>
        </authorList>
    </citation>
    <scope>NUCLEOTIDE SEQUENCE</scope>
    <source>
        <strain evidence="7">JCM 13919</strain>
    </source>
</reference>
<accession>A0A917JX85</accession>
<protein>
    <recommendedName>
        <fullName evidence="6">DUF1232 domain-containing protein</fullName>
    </recommendedName>
</protein>
<keyword evidence="8" id="KW-1185">Reference proteome</keyword>
<dbReference type="EMBL" id="BMOB01000009">
    <property type="protein sequence ID" value="GGI90819.1"/>
    <property type="molecule type" value="Genomic_DNA"/>
</dbReference>
<keyword evidence="3 5" id="KW-1133">Transmembrane helix</keyword>